<sequence>MLVLLASEQKTDLVGSRLERAIWLLEKLRASEPSNESSRSPRDPRASDQARSSVSTPASDSTQPTRAHGQVVEGGSSLAAHSAFADEFVQKVAAADSLQDSSPELRDTIDELSSILTKEAVAEDELAYLHARPIQGANIPEYEMRPFKKAIALILAQHESSNMEVENDSRRIVPDGLNGGLRAMNPMMWMANSAEVEEWQGNNGFMTGLM</sequence>
<evidence type="ECO:0000313" key="2">
    <source>
        <dbReference type="EMBL" id="KAF5616466.1"/>
    </source>
</evidence>
<accession>A0A8H5QID7</accession>
<feature type="compositionally biased region" description="Polar residues" evidence="1">
    <location>
        <begin position="49"/>
        <end position="65"/>
    </location>
</feature>
<proteinExistence type="predicted"/>
<comment type="caution">
    <text evidence="2">The sequence shown here is derived from an EMBL/GenBank/DDBJ whole genome shotgun (WGS) entry which is preliminary data.</text>
</comment>
<gene>
    <name evidence="2" type="ORF">FTJAE_12959</name>
</gene>
<evidence type="ECO:0000313" key="3">
    <source>
        <dbReference type="Proteomes" id="UP000530670"/>
    </source>
</evidence>
<evidence type="ECO:0000256" key="1">
    <source>
        <dbReference type="SAM" id="MobiDB-lite"/>
    </source>
</evidence>
<organism evidence="2 3">
    <name type="scientific">Fusarium tjaetaba</name>
    <dbReference type="NCBI Taxonomy" id="1567544"/>
    <lineage>
        <taxon>Eukaryota</taxon>
        <taxon>Fungi</taxon>
        <taxon>Dikarya</taxon>
        <taxon>Ascomycota</taxon>
        <taxon>Pezizomycotina</taxon>
        <taxon>Sordariomycetes</taxon>
        <taxon>Hypocreomycetidae</taxon>
        <taxon>Hypocreales</taxon>
        <taxon>Nectriaceae</taxon>
        <taxon>Fusarium</taxon>
        <taxon>Fusarium fujikuroi species complex</taxon>
    </lineage>
</organism>
<feature type="compositionally biased region" description="Basic and acidic residues" evidence="1">
    <location>
        <begin position="39"/>
        <end position="48"/>
    </location>
</feature>
<keyword evidence="3" id="KW-1185">Reference proteome</keyword>
<feature type="region of interest" description="Disordered" evidence="1">
    <location>
        <begin position="29"/>
        <end position="74"/>
    </location>
</feature>
<dbReference type="EMBL" id="JAAQRI010000372">
    <property type="protein sequence ID" value="KAF5616466.1"/>
    <property type="molecule type" value="Genomic_DNA"/>
</dbReference>
<name>A0A8H5QID7_9HYPO</name>
<reference evidence="2 3" key="1">
    <citation type="submission" date="2020-05" db="EMBL/GenBank/DDBJ databases">
        <title>Identification and distribution of gene clusters putatively required for synthesis of sphingolipid metabolism inhibitors in phylogenetically diverse species of the filamentous fungus Fusarium.</title>
        <authorList>
            <person name="Kim H.-S."/>
            <person name="Busman M."/>
            <person name="Brown D.W."/>
            <person name="Divon H."/>
            <person name="Uhlig S."/>
            <person name="Proctor R.H."/>
        </authorList>
    </citation>
    <scope>NUCLEOTIDE SEQUENCE [LARGE SCALE GENOMIC DNA]</scope>
    <source>
        <strain evidence="2 3">NRRL 66243</strain>
    </source>
</reference>
<dbReference type="GeneID" id="59298322"/>
<protein>
    <submittedName>
        <fullName evidence="2">Fungal specific transcription factor factor domain protein</fullName>
    </submittedName>
</protein>
<dbReference type="AlphaFoldDB" id="A0A8H5QID7"/>
<dbReference type="Proteomes" id="UP000530670">
    <property type="component" value="Unassembled WGS sequence"/>
</dbReference>
<dbReference type="OrthoDB" id="103819at2759"/>
<dbReference type="RefSeq" id="XP_037200016.1">
    <property type="nucleotide sequence ID" value="XM_037346052.1"/>
</dbReference>